<dbReference type="PANTHER" id="PTHR35370">
    <property type="entry name" value="CYTOPLASMIC PROTEIN-RELATED-RELATED"/>
    <property type="match status" value="1"/>
</dbReference>
<proteinExistence type="predicted"/>
<sequence length="607" mass="69262">MDSLLPYFEHELSLFNKQSKEFAKKYPKIANRLLMGHDTVDDPHIERLIQAFSLISARINKKLDDSYSDFTESLLEVVYPDYLKPFPSVSIAQFNLGVQGNAMSEAVLAPKQSTFATQKINGTPCQFQSTQDVTLLPIEIDSVSFETRQEIYDNQHGLLNGCISIKFKALNPSFDYQALLSHSLDLYIDEDASQGTSLWDLLWCDVKQTHLHGRQVNKITGSPFEIIGFAPEQQVLPSHRVSNAASALLKEYFYFPEKFNFLRLNLGRACPNLKIDSNGFEIRCYFKFDKKNTIRLKNLQQLSASSIKLFCTPVVNLFKAAAKPIQVTHRSVYYDLVPDTRALFQHEIYEINKVIESKQSDNRLIQREYHPFYALNHYEQQDEGRYYHIKRDKDMAEFKQGFEYQIMFVEKNREDLSGAVSMSASLLCTNRDLPAQVIFGQSRGDLFSEGMTGFSSLSLLKQPTRTARFEYTGEERWRLISLISLNFLSLAAQDAELMKEYLSLYDITQSASNKLLVEGIVAVETSIAARRIQRLPQPGFVRGTVIDIQINQKNFAGVSIRQFAHLLAHVFGYHASLNSFVEVAISDAVTKEEIYRCQPRSGLSPLI</sequence>
<evidence type="ECO:0000313" key="2">
    <source>
        <dbReference type="Proteomes" id="UP000247746"/>
    </source>
</evidence>
<dbReference type="RefSeq" id="WP_110922490.1">
    <property type="nucleotide sequence ID" value="NZ_QJSU01000002.1"/>
</dbReference>
<dbReference type="InterPro" id="IPR010272">
    <property type="entry name" value="T6SS_TssF"/>
</dbReference>
<organism evidence="1 2">
    <name type="scientific">Psychrobacter fozii</name>
    <dbReference type="NCBI Taxonomy" id="198480"/>
    <lineage>
        <taxon>Bacteria</taxon>
        <taxon>Pseudomonadati</taxon>
        <taxon>Pseudomonadota</taxon>
        <taxon>Gammaproteobacteria</taxon>
        <taxon>Moraxellales</taxon>
        <taxon>Moraxellaceae</taxon>
        <taxon>Psychrobacter</taxon>
    </lineage>
</organism>
<accession>A0A2V4UJF0</accession>
<keyword evidence="2" id="KW-1185">Reference proteome</keyword>
<name>A0A2V4UJF0_9GAMM</name>
<dbReference type="EMBL" id="QJSU01000002">
    <property type="protein sequence ID" value="PYE40323.1"/>
    <property type="molecule type" value="Genomic_DNA"/>
</dbReference>
<dbReference type="AlphaFoldDB" id="A0A2V4UJF0"/>
<dbReference type="PANTHER" id="PTHR35370:SF1">
    <property type="entry name" value="TYPE VI SECRETION SYSTEM COMPONENT TSSF1"/>
    <property type="match status" value="1"/>
</dbReference>
<dbReference type="Pfam" id="PF05947">
    <property type="entry name" value="T6SS_TssF"/>
    <property type="match status" value="1"/>
</dbReference>
<reference evidence="1 2" key="1">
    <citation type="submission" date="2018-06" db="EMBL/GenBank/DDBJ databases">
        <title>Genomic Encyclopedia of Type Strains, Phase III (KMG-III): the genomes of soil and plant-associated and newly described type strains.</title>
        <authorList>
            <person name="Whitman W."/>
        </authorList>
    </citation>
    <scope>NUCLEOTIDE SEQUENCE [LARGE SCALE GENOMIC DNA]</scope>
    <source>
        <strain evidence="1 2">CECT 5889</strain>
    </source>
</reference>
<dbReference type="PIRSF" id="PIRSF028304">
    <property type="entry name" value="UCP028304"/>
    <property type="match status" value="1"/>
</dbReference>
<gene>
    <name evidence="1" type="ORF">DFP82_102286</name>
</gene>
<dbReference type="Proteomes" id="UP000247746">
    <property type="component" value="Unassembled WGS sequence"/>
</dbReference>
<evidence type="ECO:0000313" key="1">
    <source>
        <dbReference type="EMBL" id="PYE40323.1"/>
    </source>
</evidence>
<dbReference type="NCBIfam" id="TIGR03359">
    <property type="entry name" value="VI_chp_6"/>
    <property type="match status" value="1"/>
</dbReference>
<protein>
    <submittedName>
        <fullName evidence="1">Type VI secretion system protein ImpG</fullName>
    </submittedName>
</protein>
<comment type="caution">
    <text evidence="1">The sequence shown here is derived from an EMBL/GenBank/DDBJ whole genome shotgun (WGS) entry which is preliminary data.</text>
</comment>
<dbReference type="OrthoDB" id="9763676at2"/>